<name>U5YS45_9PSEU</name>
<accession>U5YS45</accession>
<dbReference type="AlphaFoldDB" id="U5YS45"/>
<organism evidence="1">
    <name type="scientific">Lentzea sp. NRRL S-836</name>
    <dbReference type="NCBI Taxonomy" id="1415540"/>
    <lineage>
        <taxon>Bacteria</taxon>
        <taxon>Bacillati</taxon>
        <taxon>Actinomycetota</taxon>
        <taxon>Actinomycetes</taxon>
        <taxon>Pseudonocardiales</taxon>
        <taxon>Pseudonocardiaceae</taxon>
        <taxon>Lentzea</taxon>
    </lineage>
</organism>
<protein>
    <submittedName>
        <fullName evidence="1">Uncharacterized protein</fullName>
    </submittedName>
</protein>
<proteinExistence type="predicted"/>
<dbReference type="EMBL" id="KF386879">
    <property type="protein sequence ID" value="AGZ94461.1"/>
    <property type="molecule type" value="Genomic_DNA"/>
</dbReference>
<reference evidence="1" key="1">
    <citation type="journal article" date="2013" name="Proc. Natl. Acad. Sci. U.S.A.">
        <title>Diversity and abundance of phosphonate biosynthetic genes in nature.</title>
        <authorList>
            <person name="Yu X."/>
            <person name="Doroghazi J.R."/>
            <person name="Janga S.C."/>
            <person name="Zhang J.K."/>
            <person name="Circello B."/>
            <person name="Griffin B.M."/>
            <person name="Labeda D.P."/>
            <person name="Metcalf W.W."/>
        </authorList>
    </citation>
    <scope>NUCLEOTIDE SEQUENCE</scope>
    <source>
        <strain evidence="1">NRRL S-836</strain>
    </source>
</reference>
<sequence>MRTARSACEDREVSRKAMTPVEACDLMFETPQDVELDRRAGHR</sequence>
<evidence type="ECO:0000313" key="1">
    <source>
        <dbReference type="EMBL" id="AGZ94461.1"/>
    </source>
</evidence>